<keyword evidence="2" id="KW-1185">Reference proteome</keyword>
<proteinExistence type="predicted"/>
<feature type="non-terminal residue" evidence="1">
    <location>
        <position position="1"/>
    </location>
</feature>
<evidence type="ECO:0008006" key="3">
    <source>
        <dbReference type="Google" id="ProtNLM"/>
    </source>
</evidence>
<accession>A0A1S8WLT0</accession>
<dbReference type="InterPro" id="IPR052634">
    <property type="entry name" value="Sperm_flagellar-bone_growth"/>
</dbReference>
<dbReference type="PANTHER" id="PTHR14919">
    <property type="entry name" value="KPL2-RELATED"/>
    <property type="match status" value="1"/>
</dbReference>
<evidence type="ECO:0000313" key="1">
    <source>
        <dbReference type="EMBL" id="OON15273.1"/>
    </source>
</evidence>
<evidence type="ECO:0000313" key="2">
    <source>
        <dbReference type="Proteomes" id="UP000243686"/>
    </source>
</evidence>
<dbReference type="PANTHER" id="PTHR14919:SF0">
    <property type="entry name" value="SPERM FLAGELLAR PROTEIN 2"/>
    <property type="match status" value="1"/>
</dbReference>
<protein>
    <recommendedName>
        <fullName evidence="3">Dynein heavy chain tail domain-containing protein</fullName>
    </recommendedName>
</protein>
<name>A0A1S8WLT0_OPIVI</name>
<gene>
    <name evidence="1" type="ORF">X801_08927</name>
</gene>
<sequence length="89" mass="10566">SFNTVLNEMRADKETKADLHCRADDLRDQLYEILDESKLANEARIPVCLNPSSWLTNKLYLLTNYYVALMQVELARFEERASLMRDYYR</sequence>
<dbReference type="Proteomes" id="UP000243686">
    <property type="component" value="Unassembled WGS sequence"/>
</dbReference>
<organism evidence="1 2">
    <name type="scientific">Opisthorchis viverrini</name>
    <name type="common">Southeast Asian liver fluke</name>
    <dbReference type="NCBI Taxonomy" id="6198"/>
    <lineage>
        <taxon>Eukaryota</taxon>
        <taxon>Metazoa</taxon>
        <taxon>Spiralia</taxon>
        <taxon>Lophotrochozoa</taxon>
        <taxon>Platyhelminthes</taxon>
        <taxon>Trematoda</taxon>
        <taxon>Digenea</taxon>
        <taxon>Opisthorchiida</taxon>
        <taxon>Opisthorchiata</taxon>
        <taxon>Opisthorchiidae</taxon>
        <taxon>Opisthorchis</taxon>
    </lineage>
</organism>
<dbReference type="EMBL" id="KV906132">
    <property type="protein sequence ID" value="OON15273.1"/>
    <property type="molecule type" value="Genomic_DNA"/>
</dbReference>
<dbReference type="AlphaFoldDB" id="A0A1S8WLT0"/>
<reference evidence="1 2" key="1">
    <citation type="submission" date="2015-03" db="EMBL/GenBank/DDBJ databases">
        <title>Draft genome of the nematode, Opisthorchis viverrini.</title>
        <authorList>
            <person name="Mitreva M."/>
        </authorList>
    </citation>
    <scope>NUCLEOTIDE SEQUENCE [LARGE SCALE GENOMIC DNA]</scope>
    <source>
        <strain evidence="1">Khon Kaen</strain>
    </source>
</reference>